<gene>
    <name evidence="1" type="ORF">EK386_08045</name>
</gene>
<keyword evidence="2" id="KW-1185">Reference proteome</keyword>
<comment type="caution">
    <text evidence="1">The sequence shown here is derived from an EMBL/GenBank/DDBJ whole genome shotgun (WGS) entry which is preliminary data.</text>
</comment>
<name>A0A3S0R723_9BACI</name>
<dbReference type="EMBL" id="RYYR01000008">
    <property type="protein sequence ID" value="RUL54065.1"/>
    <property type="molecule type" value="Genomic_DNA"/>
</dbReference>
<proteinExistence type="predicted"/>
<protein>
    <submittedName>
        <fullName evidence="1">Uncharacterized protein</fullName>
    </submittedName>
</protein>
<dbReference type="AlphaFoldDB" id="A0A3S0R723"/>
<dbReference type="RefSeq" id="WP_126658648.1">
    <property type="nucleotide sequence ID" value="NZ_RYYR01000008.1"/>
</dbReference>
<accession>A0A3S0R723</accession>
<evidence type="ECO:0000313" key="1">
    <source>
        <dbReference type="EMBL" id="RUL54065.1"/>
    </source>
</evidence>
<dbReference type="Proteomes" id="UP000287910">
    <property type="component" value="Unassembled WGS sequence"/>
</dbReference>
<organism evidence="1 2">
    <name type="scientific">Lysinibacillus antri</name>
    <dbReference type="NCBI Taxonomy" id="2498145"/>
    <lineage>
        <taxon>Bacteria</taxon>
        <taxon>Bacillati</taxon>
        <taxon>Bacillota</taxon>
        <taxon>Bacilli</taxon>
        <taxon>Bacillales</taxon>
        <taxon>Bacillaceae</taxon>
        <taxon>Lysinibacillus</taxon>
    </lineage>
</organism>
<evidence type="ECO:0000313" key="2">
    <source>
        <dbReference type="Proteomes" id="UP000287910"/>
    </source>
</evidence>
<reference evidence="1 2" key="1">
    <citation type="submission" date="2018-12" db="EMBL/GenBank/DDBJ databases">
        <title>Lysinibacillus antri sp. nov., isolated from a cave soil.</title>
        <authorList>
            <person name="Narsing Rao M.P."/>
            <person name="Zhang H."/>
            <person name="Dong Z.-Y."/>
            <person name="Niu X.-K."/>
            <person name="Zhang K."/>
            <person name="Fang B.-Z."/>
            <person name="Kang Y.-Q."/>
            <person name="Xiao M."/>
            <person name="Li W.-J."/>
        </authorList>
    </citation>
    <scope>NUCLEOTIDE SEQUENCE [LARGE SCALE GENOMIC DNA]</scope>
    <source>
        <strain evidence="1 2">SYSU K30002</strain>
    </source>
</reference>
<sequence>MVDLSQIKSGDVLICKDGSKFLIRDGKLIGPTAFISSYDGTWFIKYQSSTLEAVIKEVDRNHEINKVVKSKLKRMLTFLWNAMKGG</sequence>